<accession>A0A438EZT5</accession>
<dbReference type="AlphaFoldDB" id="A0A438EZT5"/>
<organism evidence="1 2">
    <name type="scientific">Vitis vinifera</name>
    <name type="common">Grape</name>
    <dbReference type="NCBI Taxonomy" id="29760"/>
    <lineage>
        <taxon>Eukaryota</taxon>
        <taxon>Viridiplantae</taxon>
        <taxon>Streptophyta</taxon>
        <taxon>Embryophyta</taxon>
        <taxon>Tracheophyta</taxon>
        <taxon>Spermatophyta</taxon>
        <taxon>Magnoliopsida</taxon>
        <taxon>eudicotyledons</taxon>
        <taxon>Gunneridae</taxon>
        <taxon>Pentapetalae</taxon>
        <taxon>rosids</taxon>
        <taxon>Vitales</taxon>
        <taxon>Vitaceae</taxon>
        <taxon>Viteae</taxon>
        <taxon>Vitis</taxon>
    </lineage>
</organism>
<dbReference type="EMBL" id="QGNW01001152">
    <property type="protein sequence ID" value="RVW53260.1"/>
    <property type="molecule type" value="Genomic_DNA"/>
</dbReference>
<sequence>MSWLLNSMQPKIAKPFLFLAMVKEIWDVVTHTYSKQGDAAQVFELMNRIHATKQGELIVKSYYNTLKALWHECSLMHSEEFRIGVMMKTPSYGNSALNVAVENNPNTNKGREKDTRWCDYSKRPKHARETCWKMNGRPQEWKIFQRPTRVFKLR</sequence>
<evidence type="ECO:0008006" key="3">
    <source>
        <dbReference type="Google" id="ProtNLM"/>
    </source>
</evidence>
<dbReference type="Proteomes" id="UP000288805">
    <property type="component" value="Unassembled WGS sequence"/>
</dbReference>
<dbReference type="PANTHER" id="PTHR37610:SF40">
    <property type="entry name" value="OS01G0909600 PROTEIN"/>
    <property type="match status" value="1"/>
</dbReference>
<dbReference type="PANTHER" id="PTHR37610">
    <property type="entry name" value="CCHC-TYPE DOMAIN-CONTAINING PROTEIN"/>
    <property type="match status" value="1"/>
</dbReference>
<reference evidence="1 2" key="1">
    <citation type="journal article" date="2018" name="PLoS Genet.">
        <title>Population sequencing reveals clonal diversity and ancestral inbreeding in the grapevine cultivar Chardonnay.</title>
        <authorList>
            <person name="Roach M.J."/>
            <person name="Johnson D.L."/>
            <person name="Bohlmann J."/>
            <person name="van Vuuren H.J."/>
            <person name="Jones S.J."/>
            <person name="Pretorius I.S."/>
            <person name="Schmidt S.A."/>
            <person name="Borneman A.R."/>
        </authorList>
    </citation>
    <scope>NUCLEOTIDE SEQUENCE [LARGE SCALE GENOMIC DNA]</scope>
    <source>
        <strain evidence="2">cv. Chardonnay</strain>
        <tissue evidence="1">Leaf</tissue>
    </source>
</reference>
<protein>
    <recommendedName>
        <fullName evidence="3">Retrotransposon gag domain-containing protein</fullName>
    </recommendedName>
</protein>
<evidence type="ECO:0000313" key="1">
    <source>
        <dbReference type="EMBL" id="RVW53260.1"/>
    </source>
</evidence>
<name>A0A438EZT5_VITVI</name>
<evidence type="ECO:0000313" key="2">
    <source>
        <dbReference type="Proteomes" id="UP000288805"/>
    </source>
</evidence>
<gene>
    <name evidence="1" type="ORF">CK203_091648</name>
</gene>
<comment type="caution">
    <text evidence="1">The sequence shown here is derived from an EMBL/GenBank/DDBJ whole genome shotgun (WGS) entry which is preliminary data.</text>
</comment>
<proteinExistence type="predicted"/>